<reference evidence="10" key="1">
    <citation type="submission" date="2025-08" db="UniProtKB">
        <authorList>
            <consortium name="Ensembl"/>
        </authorList>
    </citation>
    <scope>IDENTIFICATION</scope>
</reference>
<gene>
    <name evidence="10" type="primary">tcirg1b</name>
</gene>
<reference evidence="10" key="2">
    <citation type="submission" date="2025-09" db="UniProtKB">
        <authorList>
            <consortium name="Ensembl"/>
        </authorList>
    </citation>
    <scope>IDENTIFICATION</scope>
</reference>
<protein>
    <recommendedName>
        <fullName evidence="9">V-type proton ATPase subunit a</fullName>
    </recommendedName>
</protein>
<keyword evidence="3 9" id="KW-0813">Transport</keyword>
<dbReference type="GO" id="GO:0007035">
    <property type="term" value="P:vacuolar acidification"/>
    <property type="evidence" value="ECO:0007669"/>
    <property type="project" value="TreeGrafter"/>
</dbReference>
<accession>A0A672RC83</accession>
<evidence type="ECO:0000256" key="4">
    <source>
        <dbReference type="ARBA" id="ARBA00022692"/>
    </source>
</evidence>
<dbReference type="PANTHER" id="PTHR11629:SF21">
    <property type="entry name" value="V-TYPE PROTON ATPASE 116 KDA SUBUNIT A 3"/>
    <property type="match status" value="1"/>
</dbReference>
<keyword evidence="8 9" id="KW-0472">Membrane</keyword>
<dbReference type="GO" id="GO:0005886">
    <property type="term" value="C:plasma membrane"/>
    <property type="evidence" value="ECO:0007669"/>
    <property type="project" value="TreeGrafter"/>
</dbReference>
<evidence type="ECO:0000256" key="6">
    <source>
        <dbReference type="ARBA" id="ARBA00022989"/>
    </source>
</evidence>
<evidence type="ECO:0000313" key="11">
    <source>
        <dbReference type="Proteomes" id="UP000472262"/>
    </source>
</evidence>
<dbReference type="Proteomes" id="UP000472262">
    <property type="component" value="Unassembled WGS sequence"/>
</dbReference>
<feature type="transmembrane region" description="Helical" evidence="9">
    <location>
        <begin position="375"/>
        <end position="401"/>
    </location>
</feature>
<sequence>MGSLFRSEEVCLVQLFLQSGSAYNCVSELGELGIVEFRDLNPNVNAFQRKFVNEVRRCEDLEKTFVLLEQEIVRSLSQTLQPPIPTPPAPQPRDLLTIEEESERLARELREVCNFVSTRTCFMSAPLVSFEPVAQAENRQDVRLSFVAGVVHPWKVPAFERLLWRACRGYIIVDFHEMEEKLEHPDSGEEVQWTVFLISFWGDQIGQKVKKICDCFHTQTFPYPENQAEREETLNGLRGRIEDIKSVMGETEQYMQQLLVRALARLPEWIVQVQKCKAVQTVLNLCSPSVTDKCLIAEAWCPVSQLPALQSALREGGRKSGSSVDSFFNRLPANTSPPTVFPTNSFTAGFQNIVDAYGVASYREMNPAVYTIITFPFLFAVMFGDVGHGLLMTLAALWMVLEEKDPKLRKNTNEIWQMMFGGRYLILLMGLFSIYTGAIYNECFSRGLSTFSSGWHVRSESLSLSLCVCSEETFRNNRYLSLDPNVTGVFTGPYPFGIDPIWGLANNHLTFLNSYKMKMSVIIGVIHMTFGVCLSVFNYIHFREISSVFLVLIPELCFMLCLFGYLIFMVIYKWLVYGPMTSDSAPSILIHFIDMFLFTENKDNNPLYTDQMVVQKVLVIVAVLSVPVLLLGKPMHEYITHRRKRTPLSVRDPSAFMCLSVWEWTRVNFLWFVCVCITMRSSSVGRQTSTEFDTANVFMHQAIHTIEYCLGCISNTASYLRLWALSLAHAQLSEVLWSMVMSISFRQLSYVGSIIMVVIFAAFAVLTVSILLVMEGLSAFLHALRLHW</sequence>
<evidence type="ECO:0000256" key="8">
    <source>
        <dbReference type="ARBA" id="ARBA00023136"/>
    </source>
</evidence>
<evidence type="ECO:0000256" key="2">
    <source>
        <dbReference type="ARBA" id="ARBA00009904"/>
    </source>
</evidence>
<comment type="function">
    <text evidence="9">Essential component of the vacuolar proton pump (V-ATPase), a multimeric enzyme that catalyzes the translocation of protons across the membranes. Required for assembly and activity of the V-ATPase.</text>
</comment>
<dbReference type="PANTHER" id="PTHR11629">
    <property type="entry name" value="VACUOLAR PROTON ATPASES"/>
    <property type="match status" value="1"/>
</dbReference>
<feature type="transmembrane region" description="Helical" evidence="9">
    <location>
        <begin position="519"/>
        <end position="540"/>
    </location>
</feature>
<evidence type="ECO:0000256" key="7">
    <source>
        <dbReference type="ARBA" id="ARBA00023065"/>
    </source>
</evidence>
<keyword evidence="7 9" id="KW-0406">Ion transport</keyword>
<evidence type="ECO:0000256" key="9">
    <source>
        <dbReference type="RuleBase" id="RU361189"/>
    </source>
</evidence>
<dbReference type="PIRSF" id="PIRSF001293">
    <property type="entry name" value="ATP6V0A1"/>
    <property type="match status" value="1"/>
</dbReference>
<feature type="transmembrane region" description="Helical" evidence="9">
    <location>
        <begin position="422"/>
        <end position="440"/>
    </location>
</feature>
<keyword evidence="4 9" id="KW-0812">Transmembrane</keyword>
<feature type="transmembrane region" description="Helical" evidence="9">
    <location>
        <begin position="613"/>
        <end position="632"/>
    </location>
</feature>
<evidence type="ECO:0000256" key="1">
    <source>
        <dbReference type="ARBA" id="ARBA00004141"/>
    </source>
</evidence>
<dbReference type="OMA" id="QFQMITE"/>
<dbReference type="Pfam" id="PF01496">
    <property type="entry name" value="V_ATPase_I"/>
    <property type="match status" value="2"/>
</dbReference>
<keyword evidence="5 9" id="KW-0375">Hydrogen ion transport</keyword>
<dbReference type="GO" id="GO:0000220">
    <property type="term" value="C:vacuolar proton-transporting V-type ATPase, V0 domain"/>
    <property type="evidence" value="ECO:0007669"/>
    <property type="project" value="InterPro"/>
</dbReference>
<dbReference type="Ensembl" id="ENSSGRT00000091812.1">
    <property type="protein sequence ID" value="ENSSGRP00000086233.1"/>
    <property type="gene ID" value="ENSSGRG00000043334.1"/>
</dbReference>
<proteinExistence type="inferred from homology"/>
<keyword evidence="11" id="KW-1185">Reference proteome</keyword>
<evidence type="ECO:0000256" key="3">
    <source>
        <dbReference type="ARBA" id="ARBA00022448"/>
    </source>
</evidence>
<feature type="transmembrane region" description="Helical" evidence="9">
    <location>
        <begin position="748"/>
        <end position="774"/>
    </location>
</feature>
<name>A0A672RC83_SINGR</name>
<dbReference type="InterPro" id="IPR002490">
    <property type="entry name" value="V-ATPase_116kDa_su"/>
</dbReference>
<evidence type="ECO:0000256" key="5">
    <source>
        <dbReference type="ARBA" id="ARBA00022781"/>
    </source>
</evidence>
<dbReference type="InterPro" id="IPR026028">
    <property type="entry name" value="V-type_ATPase_116kDa_su_euka"/>
</dbReference>
<keyword evidence="6 9" id="KW-1133">Transmembrane helix</keyword>
<dbReference type="GO" id="GO:0051117">
    <property type="term" value="F:ATPase binding"/>
    <property type="evidence" value="ECO:0007669"/>
    <property type="project" value="TreeGrafter"/>
</dbReference>
<feature type="transmembrane region" description="Helical" evidence="9">
    <location>
        <begin position="547"/>
        <end position="572"/>
    </location>
</feature>
<organism evidence="10 11">
    <name type="scientific">Sinocyclocheilus grahami</name>
    <name type="common">Dianchi golden-line fish</name>
    <name type="synonym">Barbus grahami</name>
    <dbReference type="NCBI Taxonomy" id="75366"/>
    <lineage>
        <taxon>Eukaryota</taxon>
        <taxon>Metazoa</taxon>
        <taxon>Chordata</taxon>
        <taxon>Craniata</taxon>
        <taxon>Vertebrata</taxon>
        <taxon>Euteleostomi</taxon>
        <taxon>Actinopterygii</taxon>
        <taxon>Neopterygii</taxon>
        <taxon>Teleostei</taxon>
        <taxon>Ostariophysi</taxon>
        <taxon>Cypriniformes</taxon>
        <taxon>Cyprinidae</taxon>
        <taxon>Cyprininae</taxon>
        <taxon>Sinocyclocheilus</taxon>
    </lineage>
</organism>
<comment type="similarity">
    <text evidence="2 9">Belongs to the V-ATPase 116 kDa subunit family.</text>
</comment>
<comment type="subcellular location">
    <subcellularLocation>
        <location evidence="1">Membrane</location>
        <topology evidence="1">Multi-pass membrane protein</topology>
    </subcellularLocation>
</comment>
<dbReference type="AlphaFoldDB" id="A0A672RC83"/>
<evidence type="ECO:0000313" key="10">
    <source>
        <dbReference type="Ensembl" id="ENSSGRP00000086233.1"/>
    </source>
</evidence>
<dbReference type="GO" id="GO:0046961">
    <property type="term" value="F:proton-transporting ATPase activity, rotational mechanism"/>
    <property type="evidence" value="ECO:0007669"/>
    <property type="project" value="InterPro"/>
</dbReference>